<dbReference type="GO" id="GO:0005686">
    <property type="term" value="C:U2 snRNP"/>
    <property type="evidence" value="ECO:0007669"/>
    <property type="project" value="TreeGrafter"/>
</dbReference>
<dbReference type="PROSITE" id="PS50102">
    <property type="entry name" value="RRM"/>
    <property type="match status" value="1"/>
</dbReference>
<dbReference type="Pfam" id="PF00076">
    <property type="entry name" value="RRM_1"/>
    <property type="match status" value="2"/>
</dbReference>
<dbReference type="Gene3D" id="3.30.70.330">
    <property type="match status" value="2"/>
</dbReference>
<comment type="caution">
    <text evidence="9">The sequence shown here is derived from an EMBL/GenBank/DDBJ whole genome shotgun (WGS) entry which is preliminary data.</text>
</comment>
<feature type="region of interest" description="Disordered" evidence="7">
    <location>
        <begin position="216"/>
        <end position="243"/>
    </location>
</feature>
<dbReference type="OrthoDB" id="10258585at2759"/>
<dbReference type="PANTHER" id="PTHR15608:SF0">
    <property type="entry name" value="HIV TAT-SPECIFIC FACTOR 1"/>
    <property type="match status" value="1"/>
</dbReference>
<proteinExistence type="inferred from homology"/>
<evidence type="ECO:0000259" key="8">
    <source>
        <dbReference type="PROSITE" id="PS50102"/>
    </source>
</evidence>
<feature type="compositionally biased region" description="Basic and acidic residues" evidence="7">
    <location>
        <begin position="216"/>
        <end position="237"/>
    </location>
</feature>
<organism evidence="9 10">
    <name type="scientific">Sanghuangporus baumii</name>
    <name type="common">Phellinus baumii</name>
    <dbReference type="NCBI Taxonomy" id="108892"/>
    <lineage>
        <taxon>Eukaryota</taxon>
        <taxon>Fungi</taxon>
        <taxon>Dikarya</taxon>
        <taxon>Basidiomycota</taxon>
        <taxon>Agaricomycotina</taxon>
        <taxon>Agaricomycetes</taxon>
        <taxon>Hymenochaetales</taxon>
        <taxon>Hymenochaetaceae</taxon>
        <taxon>Sanghuangporus</taxon>
    </lineage>
</organism>
<comment type="similarity">
    <text evidence="1">Belongs to the HTATSF1 family.</text>
</comment>
<dbReference type="PANTHER" id="PTHR15608">
    <property type="entry name" value="SPLICING FACTOR U2AF-ASSOCIATED PROTEIN 2"/>
    <property type="match status" value="1"/>
</dbReference>
<dbReference type="SMART" id="SM00360">
    <property type="entry name" value="RRM"/>
    <property type="match status" value="2"/>
</dbReference>
<keyword evidence="4 6" id="KW-0694">RNA-binding</keyword>
<evidence type="ECO:0000256" key="1">
    <source>
        <dbReference type="ARBA" id="ARBA00007747"/>
    </source>
</evidence>
<dbReference type="GO" id="GO:0003723">
    <property type="term" value="F:RNA binding"/>
    <property type="evidence" value="ECO:0007669"/>
    <property type="project" value="UniProtKB-UniRule"/>
</dbReference>
<dbReference type="SUPFAM" id="SSF54928">
    <property type="entry name" value="RNA-binding domain, RBD"/>
    <property type="match status" value="2"/>
</dbReference>
<dbReference type="InterPro" id="IPR012677">
    <property type="entry name" value="Nucleotide-bd_a/b_plait_sf"/>
</dbReference>
<gene>
    <name evidence="9" type="ORF">A7U60_g5982</name>
</gene>
<evidence type="ECO:0000313" key="10">
    <source>
        <dbReference type="Proteomes" id="UP000757232"/>
    </source>
</evidence>
<dbReference type="InterPro" id="IPR034392">
    <property type="entry name" value="TatSF1-like_RRM1"/>
</dbReference>
<protein>
    <recommendedName>
        <fullName evidence="8">RRM domain-containing protein</fullName>
    </recommendedName>
</protein>
<name>A0A9Q5NAV3_SANBA</name>
<keyword evidence="5" id="KW-0508">mRNA splicing</keyword>
<evidence type="ECO:0000313" key="9">
    <source>
        <dbReference type="EMBL" id="OCB86809.1"/>
    </source>
</evidence>
<evidence type="ECO:0000256" key="6">
    <source>
        <dbReference type="PROSITE-ProRule" id="PRU00176"/>
    </source>
</evidence>
<evidence type="ECO:0000256" key="4">
    <source>
        <dbReference type="ARBA" id="ARBA00022884"/>
    </source>
</evidence>
<keyword evidence="3" id="KW-0677">Repeat</keyword>
<evidence type="ECO:0000256" key="5">
    <source>
        <dbReference type="ARBA" id="ARBA00023187"/>
    </source>
</evidence>
<sequence>MSAPPHSQHANTKAPPLTVSAGASQELLAATFSADPRIHFSTVTGRWAFEDHDGSEWEYDAKGGAWLQVAPAAPILKRLNKKRKEPEDYTSATIPQAGHSIKRGKNAKDNSAASSSAQQSQPRKSKNTAVYVTRLPPDTTREELAERFQRCGVLEEDDDGDPKIKLYARDDGSFSGEALVVYFKEESVALAVAMLDEAELRIGDPATVMTVSQAEFGHKGGESNGEVKEQRKTIDKKKATKRIGRMQKKLEDWDSDDELGPTNDNNKAAGKSSRVVVLKYMFNPKQIEEDATLILDLKEDVREECSALGEVTNVVLYDEEPEGIMTVKFRDPISAQACVLKMQGRFFDGRRIEAFLYTGKQRYKRSGAHDDFEGEGDAAEKKRLDDFANWLMQEGE</sequence>
<dbReference type="FunFam" id="3.30.70.330:FF:000105">
    <property type="entry name" value="HIV Tat-specific factor 1 homolog"/>
    <property type="match status" value="1"/>
</dbReference>
<keyword evidence="10" id="KW-1185">Reference proteome</keyword>
<dbReference type="InterPro" id="IPR000504">
    <property type="entry name" value="RRM_dom"/>
</dbReference>
<dbReference type="EMBL" id="LNZH02000198">
    <property type="protein sequence ID" value="OCB86809.1"/>
    <property type="molecule type" value="Genomic_DNA"/>
</dbReference>
<dbReference type="GO" id="GO:0000398">
    <property type="term" value="P:mRNA splicing, via spliceosome"/>
    <property type="evidence" value="ECO:0007669"/>
    <property type="project" value="InterPro"/>
</dbReference>
<dbReference type="GO" id="GO:0005684">
    <property type="term" value="C:U2-type spliceosomal complex"/>
    <property type="evidence" value="ECO:0007669"/>
    <property type="project" value="TreeGrafter"/>
</dbReference>
<dbReference type="CDD" id="cd12285">
    <property type="entry name" value="RRM3_RBM39_like"/>
    <property type="match status" value="1"/>
</dbReference>
<dbReference type="Proteomes" id="UP000757232">
    <property type="component" value="Unassembled WGS sequence"/>
</dbReference>
<feature type="region of interest" description="Disordered" evidence="7">
    <location>
        <begin position="78"/>
        <end position="130"/>
    </location>
</feature>
<accession>A0A9Q5NAV3</accession>
<feature type="domain" description="RRM" evidence="8">
    <location>
        <begin position="128"/>
        <end position="213"/>
    </location>
</feature>
<evidence type="ECO:0000256" key="2">
    <source>
        <dbReference type="ARBA" id="ARBA00022664"/>
    </source>
</evidence>
<reference evidence="9" key="1">
    <citation type="submission" date="2016-06" db="EMBL/GenBank/DDBJ databases">
        <title>Draft Genome sequence of the fungus Inonotus baumii.</title>
        <authorList>
            <person name="Zhu H."/>
            <person name="Lin W."/>
        </authorList>
    </citation>
    <scope>NUCLEOTIDE SEQUENCE</scope>
    <source>
        <strain evidence="9">821</strain>
    </source>
</reference>
<dbReference type="AlphaFoldDB" id="A0A9Q5NAV3"/>
<dbReference type="InterPro" id="IPR035979">
    <property type="entry name" value="RBD_domain_sf"/>
</dbReference>
<dbReference type="InterPro" id="IPR034393">
    <property type="entry name" value="TatSF1-like"/>
</dbReference>
<feature type="compositionally biased region" description="Low complexity" evidence="7">
    <location>
        <begin position="111"/>
        <end position="121"/>
    </location>
</feature>
<dbReference type="CDD" id="cd12281">
    <property type="entry name" value="RRM1_TatSF1_like"/>
    <property type="match status" value="1"/>
</dbReference>
<keyword evidence="2" id="KW-0507">mRNA processing</keyword>
<evidence type="ECO:0000256" key="3">
    <source>
        <dbReference type="ARBA" id="ARBA00022737"/>
    </source>
</evidence>
<evidence type="ECO:0000256" key="7">
    <source>
        <dbReference type="SAM" id="MobiDB-lite"/>
    </source>
</evidence>